<evidence type="ECO:0000313" key="2">
    <source>
        <dbReference type="Proteomes" id="UP001143910"/>
    </source>
</evidence>
<accession>A0ACC1MGE5</accession>
<keyword evidence="2" id="KW-1185">Reference proteome</keyword>
<gene>
    <name evidence="1" type="ORF">NQ176_g10418</name>
</gene>
<organism evidence="1 2">
    <name type="scientific">Zarea fungicola</name>
    <dbReference type="NCBI Taxonomy" id="93591"/>
    <lineage>
        <taxon>Eukaryota</taxon>
        <taxon>Fungi</taxon>
        <taxon>Dikarya</taxon>
        <taxon>Ascomycota</taxon>
        <taxon>Pezizomycotina</taxon>
        <taxon>Sordariomycetes</taxon>
        <taxon>Hypocreomycetidae</taxon>
        <taxon>Hypocreales</taxon>
        <taxon>Cordycipitaceae</taxon>
        <taxon>Zarea</taxon>
    </lineage>
</organism>
<protein>
    <submittedName>
        <fullName evidence="1">Uncharacterized protein</fullName>
    </submittedName>
</protein>
<proteinExistence type="predicted"/>
<sequence length="184" mass="19319">MGGFIKFTTATIAGALLANSVNAKPVVDTVYPYTGPEVPVGDWVDGTVNGNGKGFPRLVEPPAVKPASKNPTNNINVISVAYAGSGVNIHYQTPFGLGTNPEVKWGSSPNALVNTQTGSSHSYDRTPPCSQVVVTQCSQHFHEVQLANLKPDTTYYYKISAANGTTASDVLSFTTARDAGSKKG</sequence>
<name>A0ACC1MGE5_9HYPO</name>
<dbReference type="EMBL" id="JANJQO010002825">
    <property type="protein sequence ID" value="KAJ2965860.1"/>
    <property type="molecule type" value="Genomic_DNA"/>
</dbReference>
<evidence type="ECO:0000313" key="1">
    <source>
        <dbReference type="EMBL" id="KAJ2965860.1"/>
    </source>
</evidence>
<dbReference type="Proteomes" id="UP001143910">
    <property type="component" value="Unassembled WGS sequence"/>
</dbReference>
<reference evidence="1" key="1">
    <citation type="submission" date="2022-08" db="EMBL/GenBank/DDBJ databases">
        <title>Genome Sequence of Lecanicillium fungicola.</title>
        <authorList>
            <person name="Buettner E."/>
        </authorList>
    </citation>
    <scope>NUCLEOTIDE SEQUENCE</scope>
    <source>
        <strain evidence="1">Babe33</strain>
    </source>
</reference>
<comment type="caution">
    <text evidence="1">The sequence shown here is derived from an EMBL/GenBank/DDBJ whole genome shotgun (WGS) entry which is preliminary data.</text>
</comment>